<organism evidence="6 7">
    <name type="scientific">Rhizophagus irregularis (strain DAOM 197198w)</name>
    <name type="common">Glomus intraradices</name>
    <dbReference type="NCBI Taxonomy" id="1432141"/>
    <lineage>
        <taxon>Eukaryota</taxon>
        <taxon>Fungi</taxon>
        <taxon>Fungi incertae sedis</taxon>
        <taxon>Mucoromycota</taxon>
        <taxon>Glomeromycotina</taxon>
        <taxon>Glomeromycetes</taxon>
        <taxon>Glomerales</taxon>
        <taxon>Glomeraceae</taxon>
        <taxon>Rhizophagus</taxon>
    </lineage>
</organism>
<proteinExistence type="inferred from homology"/>
<dbReference type="InterPro" id="IPR015943">
    <property type="entry name" value="WD40/YVTN_repeat-like_dom_sf"/>
</dbReference>
<dbReference type="PANTHER" id="PTHR19854">
    <property type="entry name" value="TRANSDUCIN BETA-LIKE 3"/>
    <property type="match status" value="1"/>
</dbReference>
<evidence type="ECO:0000256" key="3">
    <source>
        <dbReference type="ARBA" id="ARBA00037931"/>
    </source>
</evidence>
<protein>
    <recommendedName>
        <fullName evidence="4">ASTRA-associated protein 1</fullName>
    </recommendedName>
</protein>
<evidence type="ECO:0000256" key="2">
    <source>
        <dbReference type="ARBA" id="ARBA00022737"/>
    </source>
</evidence>
<comment type="similarity">
    <text evidence="3">Belongs to the WD repeat ASA1 family.</text>
</comment>
<keyword evidence="7" id="KW-1185">Reference proteome</keyword>
<dbReference type="STRING" id="1432141.A0A015MQU6"/>
<dbReference type="InterPro" id="IPR036322">
    <property type="entry name" value="WD40_repeat_dom_sf"/>
</dbReference>
<gene>
    <name evidence="6" type="ORF">RirG_099010</name>
</gene>
<reference evidence="6 7" key="1">
    <citation type="submission" date="2014-02" db="EMBL/GenBank/DDBJ databases">
        <title>Single nucleus genome sequencing reveals high similarity among nuclei of an endomycorrhizal fungus.</title>
        <authorList>
            <person name="Lin K."/>
            <person name="Geurts R."/>
            <person name="Zhang Z."/>
            <person name="Limpens E."/>
            <person name="Saunders D.G."/>
            <person name="Mu D."/>
            <person name="Pang E."/>
            <person name="Cao H."/>
            <person name="Cha H."/>
            <person name="Lin T."/>
            <person name="Zhou Q."/>
            <person name="Shang Y."/>
            <person name="Li Y."/>
            <person name="Ivanov S."/>
            <person name="Sharma T."/>
            <person name="Velzen R.V."/>
            <person name="Ruijter N.D."/>
            <person name="Aanen D.K."/>
            <person name="Win J."/>
            <person name="Kamoun S."/>
            <person name="Bisseling T."/>
            <person name="Huang S."/>
        </authorList>
    </citation>
    <scope>NUCLEOTIDE SEQUENCE [LARGE SCALE GENOMIC DNA]</scope>
    <source>
        <strain evidence="7">DAOM197198w</strain>
    </source>
</reference>
<evidence type="ECO:0000313" key="6">
    <source>
        <dbReference type="EMBL" id="EXX69103.1"/>
    </source>
</evidence>
<dbReference type="SMR" id="A0A015MQU6"/>
<accession>A0A015MQU6</accession>
<comment type="caution">
    <text evidence="6">The sequence shown here is derived from an EMBL/GenBank/DDBJ whole genome shotgun (WGS) entry which is preliminary data.</text>
</comment>
<dbReference type="AlphaFoldDB" id="A0A015MQU6"/>
<dbReference type="PROSITE" id="PS50082">
    <property type="entry name" value="WD_REPEATS_2"/>
    <property type="match status" value="1"/>
</dbReference>
<evidence type="ECO:0000256" key="4">
    <source>
        <dbReference type="ARBA" id="ARBA00040563"/>
    </source>
</evidence>
<dbReference type="HOGENOM" id="CLU_041940_0_1_1"/>
<name>A0A015MQU6_RHIIW</name>
<evidence type="ECO:0000256" key="5">
    <source>
        <dbReference type="PROSITE-ProRule" id="PRU00221"/>
    </source>
</evidence>
<evidence type="ECO:0000313" key="7">
    <source>
        <dbReference type="Proteomes" id="UP000022910"/>
    </source>
</evidence>
<keyword evidence="2" id="KW-0677">Repeat</keyword>
<dbReference type="PANTHER" id="PTHR19854:SF1">
    <property type="entry name" value="GUANINE NUCLEOTIDE-BINDING PROTEIN SUBUNIT BETA-LIKE PROTEIN 1"/>
    <property type="match status" value="1"/>
</dbReference>
<dbReference type="Gene3D" id="2.130.10.10">
    <property type="entry name" value="YVTN repeat-like/Quinoprotein amine dehydrogenase"/>
    <property type="match status" value="2"/>
</dbReference>
<evidence type="ECO:0000256" key="1">
    <source>
        <dbReference type="ARBA" id="ARBA00022574"/>
    </source>
</evidence>
<dbReference type="Proteomes" id="UP000022910">
    <property type="component" value="Unassembled WGS sequence"/>
</dbReference>
<sequence>MSATPPTPIYIFRGHEDQINHLEFYQNNTKLISGDAEGNIIIWDMKIKRPILKFKAHNKGILRCLVLNDKLISHGRDNLLKVWKIDQNSSNFTKTEEKIVEINDEDENNEQKDSDELLSKLEKSLSVNSLNFCKFDYCFKGENNQDILIAVPSSKESTAIDIWDLSNQQFITSVEPDIKQEIGYCMAMKFFQHPTIKSRFLLLAVYENGGLILWTLTPNKSDNNVSNWLFSFKQLWIVKEHKETALALDVSMNRKFAISTAGDNKIVKYIFDENFEKEPLINNIVIKYSGVADIKIRSDSKIFATAGWDSNIRIFSSKTMKPLAILSYHKESVYSLAFTYIFSYEDSDTLTENDIQDHFLVGGGKDNKISLWKIY</sequence>
<feature type="repeat" description="WD" evidence="5">
    <location>
        <begin position="12"/>
        <end position="53"/>
    </location>
</feature>
<dbReference type="InterPro" id="IPR001680">
    <property type="entry name" value="WD40_rpt"/>
</dbReference>
<dbReference type="SMART" id="SM00320">
    <property type="entry name" value="WD40"/>
    <property type="match status" value="5"/>
</dbReference>
<dbReference type="EMBL" id="JEMT01016960">
    <property type="protein sequence ID" value="EXX69103.1"/>
    <property type="molecule type" value="Genomic_DNA"/>
</dbReference>
<dbReference type="SUPFAM" id="SSF50978">
    <property type="entry name" value="WD40 repeat-like"/>
    <property type="match status" value="1"/>
</dbReference>
<dbReference type="Pfam" id="PF00400">
    <property type="entry name" value="WD40"/>
    <property type="match status" value="2"/>
</dbReference>
<dbReference type="PROSITE" id="PS50294">
    <property type="entry name" value="WD_REPEATS_REGION"/>
    <property type="match status" value="1"/>
</dbReference>
<dbReference type="OMA" id="WHKEGVY"/>
<dbReference type="OrthoDB" id="7668193at2759"/>
<keyword evidence="1 5" id="KW-0853">WD repeat</keyword>